<feature type="transmembrane region" description="Helical" evidence="1">
    <location>
        <begin position="70"/>
        <end position="93"/>
    </location>
</feature>
<feature type="transmembrane region" description="Helical" evidence="1">
    <location>
        <begin position="7"/>
        <end position="26"/>
    </location>
</feature>
<evidence type="ECO:0000256" key="1">
    <source>
        <dbReference type="SAM" id="Phobius"/>
    </source>
</evidence>
<feature type="transmembrane region" description="Helical" evidence="1">
    <location>
        <begin position="234"/>
        <end position="251"/>
    </location>
</feature>
<feature type="transmembrane region" description="Helical" evidence="1">
    <location>
        <begin position="151"/>
        <end position="170"/>
    </location>
</feature>
<protein>
    <submittedName>
        <fullName evidence="3">Fucose 4-O-acetylase</fullName>
    </submittedName>
</protein>
<keyword evidence="1" id="KW-0812">Transmembrane</keyword>
<feature type="transmembrane region" description="Helical" evidence="1">
    <location>
        <begin position="105"/>
        <end position="122"/>
    </location>
</feature>
<name>A0A1T4LZJ5_9FIRM</name>
<dbReference type="InterPro" id="IPR052734">
    <property type="entry name" value="Nod_factor_acetyltransferase"/>
</dbReference>
<feature type="transmembrane region" description="Helical" evidence="1">
    <location>
        <begin position="298"/>
        <end position="318"/>
    </location>
</feature>
<feature type="transmembrane region" description="Helical" evidence="1">
    <location>
        <begin position="38"/>
        <end position="58"/>
    </location>
</feature>
<evidence type="ECO:0000313" key="3">
    <source>
        <dbReference type="EMBL" id="SJZ59884.1"/>
    </source>
</evidence>
<keyword evidence="1" id="KW-1133">Transmembrane helix</keyword>
<dbReference type="Pfam" id="PF01757">
    <property type="entry name" value="Acyl_transf_3"/>
    <property type="match status" value="1"/>
</dbReference>
<dbReference type="InterPro" id="IPR002656">
    <property type="entry name" value="Acyl_transf_3_dom"/>
</dbReference>
<sequence length="334" mass="39227">MKKRIALWDNLKFLLIILVVIGHYTQQLRADNDIMQRIYVFIYSFHMPAFIFATGLFSKRAVNEKDIKKVLPYLTCFFATTVIMFLSASALRWKPTIELFSPSGLPWYLMSMFFMFLITMVLKDYKPQYIFILSLIIGVMCEFAQTENPDFFTWMRTLIFYPFFYLGYCLDSEKIEKATNKISIKITAVIFFVAIYLLIYFYPKQANKISRLNTARHTYSELGRFAPYGWELRLLTYAISFAAIFLLISLIPRKKIKGFTSLGERTLGIYMFHYVIIHIAIYVIKIQNIFKSVFPNSWAYLIIPVAILTAYFCGNPMFNQVSQKLFSRKEKLKG</sequence>
<keyword evidence="1" id="KW-0472">Membrane</keyword>
<dbReference type="STRING" id="290054.SAMN02745114_01067"/>
<gene>
    <name evidence="3" type="ORF">SAMN02745114_01067</name>
</gene>
<evidence type="ECO:0000313" key="4">
    <source>
        <dbReference type="Proteomes" id="UP000190657"/>
    </source>
</evidence>
<dbReference type="Proteomes" id="UP000190657">
    <property type="component" value="Unassembled WGS sequence"/>
</dbReference>
<organism evidence="3 4">
    <name type="scientific">Eubacterium coprostanoligenes</name>
    <dbReference type="NCBI Taxonomy" id="290054"/>
    <lineage>
        <taxon>Bacteria</taxon>
        <taxon>Bacillati</taxon>
        <taxon>Bacillota</taxon>
        <taxon>Clostridia</taxon>
        <taxon>Eubacteriales</taxon>
        <taxon>Eubacteriaceae</taxon>
        <taxon>Eubacterium</taxon>
    </lineage>
</organism>
<feature type="domain" description="Acyltransferase 3" evidence="2">
    <location>
        <begin position="8"/>
        <end position="310"/>
    </location>
</feature>
<feature type="transmembrane region" description="Helical" evidence="1">
    <location>
        <begin position="182"/>
        <end position="202"/>
    </location>
</feature>
<feature type="transmembrane region" description="Helical" evidence="1">
    <location>
        <begin position="267"/>
        <end position="286"/>
    </location>
</feature>
<dbReference type="RefSeq" id="WP_078768545.1">
    <property type="nucleotide sequence ID" value="NZ_FUWW01000010.1"/>
</dbReference>
<dbReference type="AlphaFoldDB" id="A0A1T4LZJ5"/>
<dbReference type="EMBL" id="FUWW01000010">
    <property type="protein sequence ID" value="SJZ59884.1"/>
    <property type="molecule type" value="Genomic_DNA"/>
</dbReference>
<dbReference type="PANTHER" id="PTHR37312">
    <property type="entry name" value="MEMBRANE-BOUND ACYLTRANSFERASE YKRP-RELATED"/>
    <property type="match status" value="1"/>
</dbReference>
<evidence type="ECO:0000259" key="2">
    <source>
        <dbReference type="Pfam" id="PF01757"/>
    </source>
</evidence>
<feature type="transmembrane region" description="Helical" evidence="1">
    <location>
        <begin position="129"/>
        <end position="145"/>
    </location>
</feature>
<proteinExistence type="predicted"/>
<accession>A0A1T4LZJ5</accession>
<dbReference type="PANTHER" id="PTHR37312:SF1">
    <property type="entry name" value="MEMBRANE-BOUND ACYLTRANSFERASE YKRP-RELATED"/>
    <property type="match status" value="1"/>
</dbReference>
<dbReference type="OrthoDB" id="6623990at2"/>
<reference evidence="4" key="1">
    <citation type="submission" date="2017-02" db="EMBL/GenBank/DDBJ databases">
        <authorList>
            <person name="Varghese N."/>
            <person name="Submissions S."/>
        </authorList>
    </citation>
    <scope>NUCLEOTIDE SEQUENCE [LARGE SCALE GENOMIC DNA]</scope>
    <source>
        <strain evidence="4">ATCC 51222</strain>
    </source>
</reference>
<keyword evidence="4" id="KW-1185">Reference proteome</keyword>
<dbReference type="GO" id="GO:0016747">
    <property type="term" value="F:acyltransferase activity, transferring groups other than amino-acyl groups"/>
    <property type="evidence" value="ECO:0007669"/>
    <property type="project" value="InterPro"/>
</dbReference>